<organism evidence="1 3">
    <name type="scientific">Dendrobium nobile</name>
    <name type="common">Orchid</name>
    <dbReference type="NCBI Taxonomy" id="94219"/>
    <lineage>
        <taxon>Eukaryota</taxon>
        <taxon>Viridiplantae</taxon>
        <taxon>Streptophyta</taxon>
        <taxon>Embryophyta</taxon>
        <taxon>Tracheophyta</taxon>
        <taxon>Spermatophyta</taxon>
        <taxon>Magnoliopsida</taxon>
        <taxon>Liliopsida</taxon>
        <taxon>Asparagales</taxon>
        <taxon>Orchidaceae</taxon>
        <taxon>Epidendroideae</taxon>
        <taxon>Malaxideae</taxon>
        <taxon>Dendrobiinae</taxon>
        <taxon>Dendrobium</taxon>
    </lineage>
</organism>
<dbReference type="Proteomes" id="UP000829196">
    <property type="component" value="Unassembled WGS sequence"/>
</dbReference>
<dbReference type="AlphaFoldDB" id="A0A8T3CBU0"/>
<accession>A0A8T3CBU0</accession>
<dbReference type="EMBL" id="JAGYWB010000002">
    <property type="protein sequence ID" value="KAI0529720.1"/>
    <property type="molecule type" value="Genomic_DNA"/>
</dbReference>
<dbReference type="OrthoDB" id="787910at2759"/>
<sequence>MSSSQNEVHADLVIVGKEEKVALRNMGNEAFNTMDEYFQRKKLLREEAKATVPNKPPRKRLLWMNILA</sequence>
<dbReference type="EMBL" id="JAGYWB010000002">
    <property type="protein sequence ID" value="KAI0529719.1"/>
    <property type="molecule type" value="Genomic_DNA"/>
</dbReference>
<name>A0A8T3CBU0_DENNO</name>
<evidence type="ECO:0000313" key="3">
    <source>
        <dbReference type="Proteomes" id="UP000829196"/>
    </source>
</evidence>
<keyword evidence="3" id="KW-1185">Reference proteome</keyword>
<evidence type="ECO:0000313" key="2">
    <source>
        <dbReference type="EMBL" id="KAI0529720.1"/>
    </source>
</evidence>
<comment type="caution">
    <text evidence="1">The sequence shown here is derived from an EMBL/GenBank/DDBJ whole genome shotgun (WGS) entry which is preliminary data.</text>
</comment>
<gene>
    <name evidence="1" type="ORF">KFK09_002276</name>
    <name evidence="2" type="ORF">KFK09_002277</name>
</gene>
<reference evidence="1" key="1">
    <citation type="journal article" date="2022" name="Front. Genet.">
        <title>Chromosome-Scale Assembly of the Dendrobium nobile Genome Provides Insights Into the Molecular Mechanism of the Biosynthesis of the Medicinal Active Ingredient of Dendrobium.</title>
        <authorList>
            <person name="Xu Q."/>
            <person name="Niu S.-C."/>
            <person name="Li K.-L."/>
            <person name="Zheng P.-J."/>
            <person name="Zhang X.-J."/>
            <person name="Jia Y."/>
            <person name="Liu Y."/>
            <person name="Niu Y.-X."/>
            <person name="Yu L.-H."/>
            <person name="Chen D.-F."/>
            <person name="Zhang G.-Q."/>
        </authorList>
    </citation>
    <scope>NUCLEOTIDE SEQUENCE</scope>
    <source>
        <tissue evidence="1">Leaf</tissue>
    </source>
</reference>
<protein>
    <submittedName>
        <fullName evidence="1">Uncharacterized protein</fullName>
    </submittedName>
</protein>
<evidence type="ECO:0000313" key="1">
    <source>
        <dbReference type="EMBL" id="KAI0529719.1"/>
    </source>
</evidence>
<proteinExistence type="predicted"/>